<dbReference type="AlphaFoldDB" id="A0AAV2PRS7"/>
<feature type="region of interest" description="Disordered" evidence="1">
    <location>
        <begin position="22"/>
        <end position="50"/>
    </location>
</feature>
<protein>
    <recommendedName>
        <fullName evidence="2">Reverse transcriptase domain-containing protein</fullName>
    </recommendedName>
</protein>
<accession>A0AAV2PRS7</accession>
<dbReference type="Pfam" id="PF00078">
    <property type="entry name" value="RVT_1"/>
    <property type="match status" value="1"/>
</dbReference>
<dbReference type="PANTHER" id="PTHR47027:SF20">
    <property type="entry name" value="REVERSE TRANSCRIPTASE-LIKE PROTEIN WITH RNA-DIRECTED DNA POLYMERASE DOMAIN"/>
    <property type="match status" value="1"/>
</dbReference>
<gene>
    <name evidence="3" type="ORF">MNOR_LOCUS3239</name>
</gene>
<organism evidence="3 4">
    <name type="scientific">Meganyctiphanes norvegica</name>
    <name type="common">Northern krill</name>
    <name type="synonym">Thysanopoda norvegica</name>
    <dbReference type="NCBI Taxonomy" id="48144"/>
    <lineage>
        <taxon>Eukaryota</taxon>
        <taxon>Metazoa</taxon>
        <taxon>Ecdysozoa</taxon>
        <taxon>Arthropoda</taxon>
        <taxon>Crustacea</taxon>
        <taxon>Multicrustacea</taxon>
        <taxon>Malacostraca</taxon>
        <taxon>Eumalacostraca</taxon>
        <taxon>Eucarida</taxon>
        <taxon>Euphausiacea</taxon>
        <taxon>Euphausiidae</taxon>
        <taxon>Meganyctiphanes</taxon>
    </lineage>
</organism>
<dbReference type="PROSITE" id="PS50878">
    <property type="entry name" value="RT_POL"/>
    <property type="match status" value="1"/>
</dbReference>
<evidence type="ECO:0000313" key="3">
    <source>
        <dbReference type="EMBL" id="CAL4063276.1"/>
    </source>
</evidence>
<feature type="domain" description="Reverse transcriptase" evidence="2">
    <location>
        <begin position="143"/>
        <end position="409"/>
    </location>
</feature>
<evidence type="ECO:0000259" key="2">
    <source>
        <dbReference type="PROSITE" id="PS50878"/>
    </source>
</evidence>
<feature type="compositionally biased region" description="Basic and acidic residues" evidence="1">
    <location>
        <begin position="38"/>
        <end position="50"/>
    </location>
</feature>
<dbReference type="InterPro" id="IPR000477">
    <property type="entry name" value="RT_dom"/>
</dbReference>
<reference evidence="3 4" key="1">
    <citation type="submission" date="2024-05" db="EMBL/GenBank/DDBJ databases">
        <authorList>
            <person name="Wallberg A."/>
        </authorList>
    </citation>
    <scope>NUCLEOTIDE SEQUENCE [LARGE SCALE GENOMIC DNA]</scope>
</reference>
<evidence type="ECO:0000313" key="4">
    <source>
        <dbReference type="Proteomes" id="UP001497623"/>
    </source>
</evidence>
<comment type="caution">
    <text evidence="3">The sequence shown here is derived from an EMBL/GenBank/DDBJ whole genome shotgun (WGS) entry which is preliminary data.</text>
</comment>
<proteinExistence type="predicted"/>
<keyword evidence="4" id="KW-1185">Reference proteome</keyword>
<dbReference type="Proteomes" id="UP001497623">
    <property type="component" value="Unassembled WGS sequence"/>
</dbReference>
<sequence length="507" mass="59430">MKIDKITKNLSEKRNNYNIMWKMKKKSQKKQSSAFSLKAKEENELRSPDNIKKKRTSEHYVDLYEPNPVKEGYKRYEEELERLIAYCWNALDETKEELMDEEITEVINNLEKDKATGPDGISNEMIQRGGESMRNSIIRMMEKIYSTEEIPEEWQTAYIKNTYKGKGSKKLMDNYRGLILNPHLSKMFEKIIEKKEHEQLQDMSEYQCGARNGKSAREHHFTIRTIKEVAKEDKEDITTVYFDIKKCFDKMRPKETMKELWLKGIKGKHWRLIYKLNMDNTLIPITDLGECEPIKVKEMIKQGSGLGSVISAITIDSLTRIMNKQKTWSIGDIKINPFLFQDDIFAANKTKDIQETVNVIQTFQNLKRLQFHEEKSKKSILNGKREEPIYINLIQIERASSHKYLGKLIEERNIEKEENKERIIKAKAAAKDSINFINRRELKNKRVNVGKKLLQTVVIPTLTIGAETWPQLLGIEKGEMNKIQTQYLNRLLRVPKTTPKCALKKEN</sequence>
<dbReference type="EMBL" id="CAXKWB010001086">
    <property type="protein sequence ID" value="CAL4063276.1"/>
    <property type="molecule type" value="Genomic_DNA"/>
</dbReference>
<evidence type="ECO:0000256" key="1">
    <source>
        <dbReference type="SAM" id="MobiDB-lite"/>
    </source>
</evidence>
<name>A0AAV2PRS7_MEGNR</name>
<dbReference type="PANTHER" id="PTHR47027">
    <property type="entry name" value="REVERSE TRANSCRIPTASE DOMAIN-CONTAINING PROTEIN"/>
    <property type="match status" value="1"/>
</dbReference>